<evidence type="ECO:0000259" key="9">
    <source>
        <dbReference type="PROSITE" id="PS50190"/>
    </source>
</evidence>
<keyword evidence="7" id="KW-0472">Membrane</keyword>
<dbReference type="PANTHER" id="PTHR10663:SF312">
    <property type="entry name" value="BREFELDIN A-INHIBITED GUANINE NUCLEOTIDE-EXCHANGE PROTEIN 5"/>
    <property type="match status" value="1"/>
</dbReference>
<gene>
    <name evidence="10" type="ORF">OPV22_003967</name>
</gene>
<evidence type="ECO:0000256" key="6">
    <source>
        <dbReference type="ARBA" id="ARBA00022927"/>
    </source>
</evidence>
<dbReference type="GO" id="GO:0015031">
    <property type="term" value="P:protein transport"/>
    <property type="evidence" value="ECO:0007669"/>
    <property type="project" value="UniProtKB-KW"/>
</dbReference>
<dbReference type="FunFam" id="1.10.1000.11:FF:000006">
    <property type="entry name" value="HOPM interactor 7"/>
    <property type="match status" value="1"/>
</dbReference>
<keyword evidence="4" id="KW-0963">Cytoplasm</keyword>
<dbReference type="Pfam" id="PF20252">
    <property type="entry name" value="BIG2_C"/>
    <property type="match status" value="1"/>
</dbReference>
<feature type="compositionally biased region" description="Basic and acidic residues" evidence="8">
    <location>
        <begin position="246"/>
        <end position="257"/>
    </location>
</feature>
<dbReference type="InterPro" id="IPR000904">
    <property type="entry name" value="Sec7_dom"/>
</dbReference>
<dbReference type="Gene3D" id="1.10.220.20">
    <property type="match status" value="1"/>
</dbReference>
<dbReference type="GO" id="GO:0005829">
    <property type="term" value="C:cytosol"/>
    <property type="evidence" value="ECO:0007669"/>
    <property type="project" value="UniProtKB-SubCell"/>
</dbReference>
<dbReference type="GO" id="GO:0032012">
    <property type="term" value="P:regulation of ARF protein signal transduction"/>
    <property type="evidence" value="ECO:0007669"/>
    <property type="project" value="InterPro"/>
</dbReference>
<dbReference type="InterPro" id="IPR032691">
    <property type="entry name" value="Mon2/Sec7/BIG1-like_HUS"/>
</dbReference>
<dbReference type="SUPFAM" id="SSF48425">
    <property type="entry name" value="Sec7 domain"/>
    <property type="match status" value="1"/>
</dbReference>
<dbReference type="InterPro" id="IPR032629">
    <property type="entry name" value="DCB_dom"/>
</dbReference>
<dbReference type="InterPro" id="IPR016024">
    <property type="entry name" value="ARM-type_fold"/>
</dbReference>
<feature type="domain" description="SEC7" evidence="9">
    <location>
        <begin position="560"/>
        <end position="747"/>
    </location>
</feature>
<dbReference type="GO" id="GO:0005802">
    <property type="term" value="C:trans-Golgi network"/>
    <property type="evidence" value="ECO:0007669"/>
    <property type="project" value="TreeGrafter"/>
</dbReference>
<dbReference type="EMBL" id="JAQQAF010000001">
    <property type="protein sequence ID" value="KAJ8513533.1"/>
    <property type="molecule type" value="Genomic_DNA"/>
</dbReference>
<keyword evidence="6" id="KW-0653">Protein transport</keyword>
<dbReference type="FunFam" id="1.25.10.10:FF:000104">
    <property type="entry name" value="HOPM interactor 7"/>
    <property type="match status" value="1"/>
</dbReference>
<dbReference type="InterPro" id="IPR015403">
    <property type="entry name" value="Mon2/Sec7/BIG1-like_HDS"/>
</dbReference>
<keyword evidence="3" id="KW-0813">Transport</keyword>
<dbReference type="PANTHER" id="PTHR10663">
    <property type="entry name" value="GUANYL-NUCLEOTIDE EXCHANGE FACTOR"/>
    <property type="match status" value="1"/>
</dbReference>
<dbReference type="Proteomes" id="UP001222027">
    <property type="component" value="Unassembled WGS sequence"/>
</dbReference>
<evidence type="ECO:0000256" key="1">
    <source>
        <dbReference type="ARBA" id="ARBA00004287"/>
    </source>
</evidence>
<accession>A0AAV8S2D0</accession>
<comment type="subcellular location">
    <subcellularLocation>
        <location evidence="2">Cytoplasm</location>
        <location evidence="2">Cytosol</location>
    </subcellularLocation>
    <subcellularLocation>
        <location evidence="1">Membrane</location>
        <topology evidence="1">Peripheral membrane protein</topology>
        <orientation evidence="1">Cytoplasmic side</orientation>
    </subcellularLocation>
</comment>
<evidence type="ECO:0000256" key="8">
    <source>
        <dbReference type="SAM" id="MobiDB-lite"/>
    </source>
</evidence>
<evidence type="ECO:0000256" key="7">
    <source>
        <dbReference type="ARBA" id="ARBA00023136"/>
    </source>
</evidence>
<dbReference type="SMART" id="SM00222">
    <property type="entry name" value="Sec7"/>
    <property type="match status" value="1"/>
</dbReference>
<dbReference type="FunFam" id="1.10.220.20:FF:000002">
    <property type="entry name" value="Brefeldin A-inhibited guanine nucleotide-exchange protein 1"/>
    <property type="match status" value="1"/>
</dbReference>
<dbReference type="GO" id="GO:0016020">
    <property type="term" value="C:membrane"/>
    <property type="evidence" value="ECO:0007669"/>
    <property type="project" value="UniProtKB-SubCell"/>
</dbReference>
<dbReference type="InterPro" id="IPR046455">
    <property type="entry name" value="Sec7/BIG1-like_C"/>
</dbReference>
<dbReference type="Pfam" id="PF09324">
    <property type="entry name" value="Sec7-like_HDS"/>
    <property type="match status" value="1"/>
</dbReference>
<feature type="region of interest" description="Disordered" evidence="8">
    <location>
        <begin position="232"/>
        <end position="270"/>
    </location>
</feature>
<organism evidence="10 11">
    <name type="scientific">Ensete ventricosum</name>
    <name type="common">Abyssinian banana</name>
    <name type="synonym">Musa ensete</name>
    <dbReference type="NCBI Taxonomy" id="4639"/>
    <lineage>
        <taxon>Eukaryota</taxon>
        <taxon>Viridiplantae</taxon>
        <taxon>Streptophyta</taxon>
        <taxon>Embryophyta</taxon>
        <taxon>Tracheophyta</taxon>
        <taxon>Spermatophyta</taxon>
        <taxon>Magnoliopsida</taxon>
        <taxon>Liliopsida</taxon>
        <taxon>Zingiberales</taxon>
        <taxon>Musaceae</taxon>
        <taxon>Ensete</taxon>
    </lineage>
</organism>
<feature type="region of interest" description="Disordered" evidence="8">
    <location>
        <begin position="1405"/>
        <end position="1427"/>
    </location>
</feature>
<evidence type="ECO:0000256" key="5">
    <source>
        <dbReference type="ARBA" id="ARBA00022658"/>
    </source>
</evidence>
<dbReference type="CDD" id="cd00171">
    <property type="entry name" value="Sec7"/>
    <property type="match status" value="1"/>
</dbReference>
<evidence type="ECO:0000313" key="10">
    <source>
        <dbReference type="EMBL" id="KAJ8513533.1"/>
    </source>
</evidence>
<evidence type="ECO:0000256" key="3">
    <source>
        <dbReference type="ARBA" id="ARBA00022448"/>
    </source>
</evidence>
<dbReference type="Pfam" id="PF01369">
    <property type="entry name" value="Sec7"/>
    <property type="match status" value="1"/>
</dbReference>
<dbReference type="Pfam" id="PF12783">
    <property type="entry name" value="Sec7-like_HUS"/>
    <property type="match status" value="1"/>
</dbReference>
<evidence type="ECO:0000256" key="2">
    <source>
        <dbReference type="ARBA" id="ARBA00004514"/>
    </source>
</evidence>
<keyword evidence="5" id="KW-0344">Guanine-nucleotide releasing factor</keyword>
<dbReference type="PROSITE" id="PS50190">
    <property type="entry name" value="SEC7"/>
    <property type="match status" value="1"/>
</dbReference>
<feature type="region of interest" description="Disordered" evidence="8">
    <location>
        <begin position="1351"/>
        <end position="1382"/>
    </location>
</feature>
<dbReference type="InterPro" id="IPR035999">
    <property type="entry name" value="Sec7_dom_sf"/>
</dbReference>
<name>A0AAV8S2D0_ENSVE</name>
<protein>
    <recommendedName>
        <fullName evidence="9">SEC7 domain-containing protein</fullName>
    </recommendedName>
</protein>
<dbReference type="InterPro" id="IPR023394">
    <property type="entry name" value="Sec7_C_sf"/>
</dbReference>
<reference evidence="10 11" key="1">
    <citation type="submission" date="2022-12" db="EMBL/GenBank/DDBJ databases">
        <title>Chromosome-scale assembly of the Ensete ventricosum genome.</title>
        <authorList>
            <person name="Dussert Y."/>
            <person name="Stocks J."/>
            <person name="Wendawek A."/>
            <person name="Woldeyes F."/>
            <person name="Nichols R.A."/>
            <person name="Borrell J.S."/>
        </authorList>
    </citation>
    <scope>NUCLEOTIDE SEQUENCE [LARGE SCALE GENOMIC DNA]</scope>
    <source>
        <strain evidence="11">cv. Maze</strain>
        <tissue evidence="10">Seeds</tissue>
    </source>
</reference>
<evidence type="ECO:0000256" key="4">
    <source>
        <dbReference type="ARBA" id="ARBA00022490"/>
    </source>
</evidence>
<comment type="caution">
    <text evidence="10">The sequence shown here is derived from an EMBL/GenBank/DDBJ whole genome shotgun (WGS) entry which is preliminary data.</text>
</comment>
<dbReference type="Gene3D" id="1.10.1000.11">
    <property type="entry name" value="Arf Nucleotide-binding Site Opener,domain 2"/>
    <property type="match status" value="1"/>
</dbReference>
<dbReference type="SUPFAM" id="SSF48371">
    <property type="entry name" value="ARM repeat"/>
    <property type="match status" value="2"/>
</dbReference>
<feature type="compositionally biased region" description="Polar residues" evidence="8">
    <location>
        <begin position="258"/>
        <end position="270"/>
    </location>
</feature>
<sequence>MAATSAAAGFIIRSMEAMFKECVGKKYPALQSAVQTCLDNMKETKQELTSDEHNHATTLAGDESIGAEGAVAVKEGEAPVADRTQAELVLKPLRLAFETKNIKLLEPALDCLHKLIAYDHLEGDPGLEGGKNASLFTDVLNMICGCVDNSSSDSTILQVLKVLLTAVSSARFRVHGEPLLGVIRVCYNIALNSKSPINQGTSKAMLTQMINIFFRRMEIDQVSVSSSSYEHADIPSASYTPSDNVEMSRDKDEKKSSTADALSTSHTNETSLSFEELQNLAGGADIKGLEAVLDQAIQLGDGKKISRGIDLDSMSVVQRDALLLFRTLCKMGMKEESDEVTTKTRLLSLELLQGLLEGVSQSFTKNFHFIDSVKAYLSYALLRASVSSSPAVFQHATGIFAVLLLRFRESLKGEIGVFFPLIILKPLESNESALSQRTSVLRMLEKVCKDSQMLADIFVNYDCDLQAPNLFEVMVNALSRIAQGSLTTDPSSVGLMQVASAKGSSLQCLVSLLKSLVDWEKLRRESVKHYNIVRSPEEDVLARESVTVNELKNQDDGLNQFEKAKAHKSTLEAVILEFNRKPVKGIELLLSNKLVEDKASAVAQFLKCTPSLDKVMIGEYLGQHEELPLSVMHAYVDSMKFSGLKFDIAIREFLKGFRLPGEAQKIDRIMEKFAERYCADNPGLFKNADTAYVLAYAVIMLNTDAHNPMVWPKMSKSDFIRMNSASDIEECAPKEILEEIYDSIVKEEIKMKNDAPSASKSSRLRPETEERAQRVELVRPMLEAVGWPLLAAFSVTMEETDNKPRVILCMEGFRAGIHLTRVLGIDTLRYAFLTSLVRFTFLHAPKEMRGKNVEALRTLLVLCDTGTDSLQDTWNAVLECVSRLEYITSTPSIAATVMQGSNQISKDAILQSLRELAGKPAEQAFVNSVKLPSDSIVEFVTALCGVSAEELKQTPARVFSLQKLVEISYYNMARIRLVWARIWSVLAQHFIAAGSHHEEKVAMYAIDSLRQLGMKYLERAELTNFTFQNDILKPFVILMRNSPNEKIRSLIVDCIVQLIKSKVGSIKSGWRSVFMIFTAAADDDFESIVEGAFENVEQVILEHFDQVVGDCFMDCVNSLIRFANNKVSPRISLKAIALLRICEDRLAEGFIPGGALKPLDGGLETNFDVTEHYWFPMLAGLSDLTLDSRLEVRNCALEVLFDLLNERGQKFSSAFWESIFHRVLFPIFDHVRHAGRHGPVSSGDECLRETSIHSLQLLCNLFNTFYKEVCFMLPPLLDFLLDCAKKTDQSVVCISLGALVHLVEVGGHQFGDSDWDTLLKSIRDASYATQPLELLNSLGFEEKNQAVLSKKLDDKDGDSPFSINHNRKEGGRDTGNESLSSGTEAFGEIISTTDFKDDYGESNLQTNLAESDGFPSPSDSKQKPAVAASVQRSQTFGQRIMGNMMDNLFLRSFTSKSKNDTDDLGSVSPAKILDAAEPVPDDYDEENSMMETIKGKCITQLLLLTVIDSIQTKYWSKLKVPHKIAIMDILLSLIEFAARYNSSSNLILRMQYIPSERLPLNLLRQEITGTSIYLEILHKSTAIWKSSSHEQVNSDGPMVPTSINDSGYLASLDSEERLKGIAEEKLVSFCGQILKETSELKSSTVEVGYAHLHRVLDLRAPIIVKVLKRMCCMDSLMFRKHLREFYPLITKLVCCDQMDIRGALGDLFTTQLAPLLR</sequence>
<keyword evidence="11" id="KW-1185">Reference proteome</keyword>
<evidence type="ECO:0000313" key="11">
    <source>
        <dbReference type="Proteomes" id="UP001222027"/>
    </source>
</evidence>
<feature type="compositionally biased region" description="Basic and acidic residues" evidence="8">
    <location>
        <begin position="1366"/>
        <end position="1375"/>
    </location>
</feature>
<dbReference type="Pfam" id="PF16213">
    <property type="entry name" value="DCB"/>
    <property type="match status" value="1"/>
</dbReference>
<dbReference type="GO" id="GO:0005085">
    <property type="term" value="F:guanyl-nucleotide exchange factor activity"/>
    <property type="evidence" value="ECO:0007669"/>
    <property type="project" value="UniProtKB-KW"/>
</dbReference>
<proteinExistence type="predicted"/>